<dbReference type="GO" id="GO:0005739">
    <property type="term" value="C:mitochondrion"/>
    <property type="evidence" value="ECO:0007669"/>
    <property type="project" value="TreeGrafter"/>
</dbReference>
<name>A0A179I4R8_CORDF</name>
<reference evidence="3 4" key="1">
    <citation type="submission" date="2016-03" db="EMBL/GenBank/DDBJ databases">
        <title>Fine-scale spatial genetic structure of a fungal parasite of coffee scale insects.</title>
        <authorList>
            <person name="Jackson D."/>
            <person name="Zemenick K.A."/>
            <person name="Malloure B."/>
            <person name="Quandt C.A."/>
            <person name="James T.Y."/>
        </authorList>
    </citation>
    <scope>NUCLEOTIDE SEQUENCE [LARGE SCALE GENOMIC DNA]</scope>
    <source>
        <strain evidence="3 4">UM487</strain>
    </source>
</reference>
<protein>
    <recommendedName>
        <fullName evidence="2">DUF1279 domain-containing protein</fullName>
    </recommendedName>
</protein>
<accession>A0A179I4R8</accession>
<keyword evidence="4" id="KW-1185">Reference proteome</keyword>
<evidence type="ECO:0000313" key="3">
    <source>
        <dbReference type="EMBL" id="OAQ97232.1"/>
    </source>
</evidence>
<evidence type="ECO:0000256" key="1">
    <source>
        <dbReference type="SAM" id="Phobius"/>
    </source>
</evidence>
<feature type="domain" description="DUF1279" evidence="2">
    <location>
        <begin position="104"/>
        <end position="238"/>
    </location>
</feature>
<dbReference type="OrthoDB" id="426386at2759"/>
<comment type="caution">
    <text evidence="3">The sequence shown here is derived from an EMBL/GenBank/DDBJ whole genome shotgun (WGS) entry which is preliminary data.</text>
</comment>
<dbReference type="EMBL" id="LUKN01003603">
    <property type="protein sequence ID" value="OAQ97232.1"/>
    <property type="molecule type" value="Genomic_DNA"/>
</dbReference>
<feature type="transmembrane region" description="Helical" evidence="1">
    <location>
        <begin position="118"/>
        <end position="139"/>
    </location>
</feature>
<evidence type="ECO:0000313" key="4">
    <source>
        <dbReference type="Proteomes" id="UP000243081"/>
    </source>
</evidence>
<dbReference type="PANTHER" id="PTHR21377:SF0">
    <property type="entry name" value="PROTEIN FAM210B, MITOCHONDRIAL"/>
    <property type="match status" value="1"/>
</dbReference>
<dbReference type="OMA" id="FSAWRRN"/>
<dbReference type="InterPro" id="IPR045866">
    <property type="entry name" value="FAM210A/B-like"/>
</dbReference>
<organism evidence="3 4">
    <name type="scientific">Cordyceps confragosa</name>
    <name type="common">Lecanicillium lecanii</name>
    <dbReference type="NCBI Taxonomy" id="2714763"/>
    <lineage>
        <taxon>Eukaryota</taxon>
        <taxon>Fungi</taxon>
        <taxon>Dikarya</taxon>
        <taxon>Ascomycota</taxon>
        <taxon>Pezizomycotina</taxon>
        <taxon>Sordariomycetes</taxon>
        <taxon>Hypocreomycetidae</taxon>
        <taxon>Hypocreales</taxon>
        <taxon>Cordycipitaceae</taxon>
        <taxon>Akanthomyces</taxon>
    </lineage>
</organism>
<dbReference type="AlphaFoldDB" id="A0A179I4R8"/>
<dbReference type="Proteomes" id="UP000243081">
    <property type="component" value="Unassembled WGS sequence"/>
</dbReference>
<dbReference type="InterPro" id="IPR009688">
    <property type="entry name" value="FAM210A/B-like_dom"/>
</dbReference>
<dbReference type="PANTHER" id="PTHR21377">
    <property type="entry name" value="PROTEIN FAM210B, MITOCHONDRIAL"/>
    <property type="match status" value="1"/>
</dbReference>
<keyword evidence="1" id="KW-0812">Transmembrane</keyword>
<sequence>MLRHLLQCYGSAQQASNILKLPSGAWQGAWRRLYTTTQRSIIRRSPVNSGASRRSATPQYPLQPIGLRAAAPRWAPASRRGFRFSAWRRSTTEGEKAKPLSLSQRLKKLFKDYGKSAIGVYLALSVLDFPFCFLLVRIVGTDTIGKIEHAVVSTVSQLIPDSIRQKWREYWQSVKKTESDTIGNEDVSGTMEMMSWGVERAQEHHNEEASLGTQLALAYAIHKSFIFLRVPLTAALTPKIVKKLRSWGWNIGKRA</sequence>
<keyword evidence="1" id="KW-0472">Membrane</keyword>
<evidence type="ECO:0000259" key="2">
    <source>
        <dbReference type="Pfam" id="PF06916"/>
    </source>
</evidence>
<gene>
    <name evidence="3" type="ORF">LLEC1_02992</name>
</gene>
<proteinExistence type="predicted"/>
<keyword evidence="1" id="KW-1133">Transmembrane helix</keyword>
<dbReference type="Pfam" id="PF06916">
    <property type="entry name" value="FAM210A-B_dom"/>
    <property type="match status" value="1"/>
</dbReference>